<organism evidence="2 3">
    <name type="scientific">Spirulina subsalsa FACHB-351</name>
    <dbReference type="NCBI Taxonomy" id="234711"/>
    <lineage>
        <taxon>Bacteria</taxon>
        <taxon>Bacillati</taxon>
        <taxon>Cyanobacteriota</taxon>
        <taxon>Cyanophyceae</taxon>
        <taxon>Spirulinales</taxon>
        <taxon>Spirulinaceae</taxon>
        <taxon>Spirulina</taxon>
    </lineage>
</organism>
<evidence type="ECO:0000313" key="3">
    <source>
        <dbReference type="Proteomes" id="UP001526426"/>
    </source>
</evidence>
<reference evidence="2 3" key="1">
    <citation type="submission" date="2021-08" db="EMBL/GenBank/DDBJ databases">
        <title>Draft genome sequence of Spirulina subsalsa with high tolerance to salinity and hype-accumulation of phycocyanin.</title>
        <authorList>
            <person name="Pei H."/>
            <person name="Jiang L."/>
        </authorList>
    </citation>
    <scope>NUCLEOTIDE SEQUENCE [LARGE SCALE GENOMIC DNA]</scope>
    <source>
        <strain evidence="2 3">FACHB-351</strain>
    </source>
</reference>
<name>A0ABT3L5C3_9CYAN</name>
<comment type="caution">
    <text evidence="2">The sequence shown here is derived from an EMBL/GenBank/DDBJ whole genome shotgun (WGS) entry which is preliminary data.</text>
</comment>
<accession>A0ABT3L5C3</accession>
<protein>
    <submittedName>
        <fullName evidence="2">Uncharacterized protein</fullName>
    </submittedName>
</protein>
<keyword evidence="3" id="KW-1185">Reference proteome</keyword>
<gene>
    <name evidence="2" type="ORF">K4A83_10280</name>
</gene>
<proteinExistence type="predicted"/>
<sequence>MATENVHTGKSIYGGHYAQDSKGNIGRGNSESSAIEALKMAQDKKKK</sequence>
<dbReference type="RefSeq" id="WP_265264440.1">
    <property type="nucleotide sequence ID" value="NZ_JAIHOM010000042.1"/>
</dbReference>
<evidence type="ECO:0000313" key="2">
    <source>
        <dbReference type="EMBL" id="MCW6036647.1"/>
    </source>
</evidence>
<dbReference type="EMBL" id="JAIHOM010000042">
    <property type="protein sequence ID" value="MCW6036647.1"/>
    <property type="molecule type" value="Genomic_DNA"/>
</dbReference>
<feature type="region of interest" description="Disordered" evidence="1">
    <location>
        <begin position="1"/>
        <end position="47"/>
    </location>
</feature>
<evidence type="ECO:0000256" key="1">
    <source>
        <dbReference type="SAM" id="MobiDB-lite"/>
    </source>
</evidence>
<dbReference type="Proteomes" id="UP001526426">
    <property type="component" value="Unassembled WGS sequence"/>
</dbReference>